<dbReference type="AlphaFoldDB" id="A0AAW1Q026"/>
<dbReference type="PANTHER" id="PTHR46764:SF2">
    <property type="entry name" value="E3 UBIQUITIN-PROTEIN LIGASE BAH1-LIKE-RELATED"/>
    <property type="match status" value="1"/>
</dbReference>
<feature type="domain" description="SPX" evidence="11">
    <location>
        <begin position="1"/>
        <end position="107"/>
    </location>
</feature>
<keyword evidence="7" id="KW-0833">Ubl conjugation pathway</keyword>
<dbReference type="CDD" id="cd14447">
    <property type="entry name" value="SPX"/>
    <property type="match status" value="1"/>
</dbReference>
<evidence type="ECO:0000256" key="2">
    <source>
        <dbReference type="ARBA" id="ARBA00004906"/>
    </source>
</evidence>
<keyword evidence="5" id="KW-0479">Metal-binding</keyword>
<dbReference type="PROSITE" id="PS51382">
    <property type="entry name" value="SPX"/>
    <property type="match status" value="1"/>
</dbReference>
<evidence type="ECO:0000256" key="7">
    <source>
        <dbReference type="ARBA" id="ARBA00022786"/>
    </source>
</evidence>
<dbReference type="SMART" id="SM00184">
    <property type="entry name" value="RING"/>
    <property type="match status" value="1"/>
</dbReference>
<evidence type="ECO:0000256" key="3">
    <source>
        <dbReference type="ARBA" id="ARBA00012483"/>
    </source>
</evidence>
<feature type="domain" description="RING-type" evidence="10">
    <location>
        <begin position="126"/>
        <end position="180"/>
    </location>
</feature>
<evidence type="ECO:0000256" key="6">
    <source>
        <dbReference type="ARBA" id="ARBA00022771"/>
    </source>
</evidence>
<dbReference type="Pfam" id="PF13923">
    <property type="entry name" value="zf-C3HC4_2"/>
    <property type="match status" value="1"/>
</dbReference>
<dbReference type="PANTHER" id="PTHR46764">
    <property type="entry name" value="E3 UBIQUITIN-PROTEIN LIGASE BAH1"/>
    <property type="match status" value="1"/>
</dbReference>
<keyword evidence="4" id="KW-0808">Transferase</keyword>
<evidence type="ECO:0000313" key="12">
    <source>
        <dbReference type="EMBL" id="KAK9815430.1"/>
    </source>
</evidence>
<accession>A0AAW1Q026</accession>
<comment type="caution">
    <text evidence="12">The sequence shown here is derived from an EMBL/GenBank/DDBJ whole genome shotgun (WGS) entry which is preliminary data.</text>
</comment>
<keyword evidence="13" id="KW-1185">Reference proteome</keyword>
<gene>
    <name evidence="12" type="ORF">WJX72_003572</name>
</gene>
<proteinExistence type="predicted"/>
<dbReference type="Gene3D" id="3.30.40.10">
    <property type="entry name" value="Zinc/RING finger domain, C3HC4 (zinc finger)"/>
    <property type="match status" value="1"/>
</dbReference>
<comment type="catalytic activity">
    <reaction evidence="1">
        <text>S-ubiquitinyl-[E2 ubiquitin-conjugating enzyme]-L-cysteine + [acceptor protein]-L-lysine = [E2 ubiquitin-conjugating enzyme]-L-cysteine + N(6)-ubiquitinyl-[acceptor protein]-L-lysine.</text>
        <dbReference type="EC" id="2.3.2.27"/>
    </reaction>
</comment>
<evidence type="ECO:0000256" key="4">
    <source>
        <dbReference type="ARBA" id="ARBA00022679"/>
    </source>
</evidence>
<dbReference type="InterPro" id="IPR013083">
    <property type="entry name" value="Znf_RING/FYVE/PHD"/>
</dbReference>
<sequence>MARHEPRSADDWFFEVLNAELKLIDRQFESAARQLIKYFDKGQSLLLKPLLCCLPLASVALRAHPEELAEQAHWCQEYAKVNAMGLRKIVKKHDKVYGNKEGQKFLQACWMNGNHGPSLAEDTFRCSICLDLLYKPLGLTCGHVFCTPCALGAAGMRNALGTTHAILQHIKPRAACPECRRTGVYLEAVQLKRAGQLIQKRWPEDFAKREEEENARLADMRRKLQEQRAAANDGSWGFVLPY</sequence>
<dbReference type="InterPro" id="IPR033326">
    <property type="entry name" value="BAH1"/>
</dbReference>
<dbReference type="SUPFAM" id="SSF57850">
    <property type="entry name" value="RING/U-box"/>
    <property type="match status" value="1"/>
</dbReference>
<evidence type="ECO:0000256" key="8">
    <source>
        <dbReference type="ARBA" id="ARBA00022833"/>
    </source>
</evidence>
<dbReference type="GO" id="GO:0008270">
    <property type="term" value="F:zinc ion binding"/>
    <property type="evidence" value="ECO:0007669"/>
    <property type="project" value="UniProtKB-KW"/>
</dbReference>
<dbReference type="GO" id="GO:0061630">
    <property type="term" value="F:ubiquitin protein ligase activity"/>
    <property type="evidence" value="ECO:0007669"/>
    <property type="project" value="UniProtKB-EC"/>
</dbReference>
<dbReference type="Proteomes" id="UP001489004">
    <property type="component" value="Unassembled WGS sequence"/>
</dbReference>
<dbReference type="InterPro" id="IPR001841">
    <property type="entry name" value="Znf_RING"/>
</dbReference>
<dbReference type="EC" id="2.3.2.27" evidence="3"/>
<name>A0AAW1Q026_9CHLO</name>
<comment type="pathway">
    <text evidence="2">Protein modification; protein ubiquitination.</text>
</comment>
<evidence type="ECO:0000256" key="5">
    <source>
        <dbReference type="ARBA" id="ARBA00022723"/>
    </source>
</evidence>
<keyword evidence="6 9" id="KW-0863">Zinc-finger</keyword>
<evidence type="ECO:0000259" key="10">
    <source>
        <dbReference type="PROSITE" id="PS50089"/>
    </source>
</evidence>
<organism evidence="12 13">
    <name type="scientific">[Myrmecia] bisecta</name>
    <dbReference type="NCBI Taxonomy" id="41462"/>
    <lineage>
        <taxon>Eukaryota</taxon>
        <taxon>Viridiplantae</taxon>
        <taxon>Chlorophyta</taxon>
        <taxon>core chlorophytes</taxon>
        <taxon>Trebouxiophyceae</taxon>
        <taxon>Trebouxiales</taxon>
        <taxon>Trebouxiaceae</taxon>
        <taxon>Myrmecia</taxon>
    </lineage>
</organism>
<evidence type="ECO:0000259" key="11">
    <source>
        <dbReference type="PROSITE" id="PS51382"/>
    </source>
</evidence>
<keyword evidence="8" id="KW-0862">Zinc</keyword>
<dbReference type="InterPro" id="IPR004331">
    <property type="entry name" value="SPX_dom"/>
</dbReference>
<dbReference type="PROSITE" id="PS00518">
    <property type="entry name" value="ZF_RING_1"/>
    <property type="match status" value="1"/>
</dbReference>
<dbReference type="InterPro" id="IPR017907">
    <property type="entry name" value="Znf_RING_CS"/>
</dbReference>
<evidence type="ECO:0000313" key="13">
    <source>
        <dbReference type="Proteomes" id="UP001489004"/>
    </source>
</evidence>
<evidence type="ECO:0000256" key="1">
    <source>
        <dbReference type="ARBA" id="ARBA00000900"/>
    </source>
</evidence>
<dbReference type="PROSITE" id="PS50089">
    <property type="entry name" value="ZF_RING_2"/>
    <property type="match status" value="1"/>
</dbReference>
<evidence type="ECO:0000256" key="9">
    <source>
        <dbReference type="PROSITE-ProRule" id="PRU00175"/>
    </source>
</evidence>
<protein>
    <recommendedName>
        <fullName evidence="3">RING-type E3 ubiquitin transferase</fullName>
        <ecNumber evidence="3">2.3.2.27</ecNumber>
    </recommendedName>
</protein>
<dbReference type="EMBL" id="JALJOR010000006">
    <property type="protein sequence ID" value="KAK9815430.1"/>
    <property type="molecule type" value="Genomic_DNA"/>
</dbReference>
<reference evidence="12 13" key="1">
    <citation type="journal article" date="2024" name="Nat. Commun.">
        <title>Phylogenomics reveals the evolutionary origins of lichenization in chlorophyte algae.</title>
        <authorList>
            <person name="Puginier C."/>
            <person name="Libourel C."/>
            <person name="Otte J."/>
            <person name="Skaloud P."/>
            <person name="Haon M."/>
            <person name="Grisel S."/>
            <person name="Petersen M."/>
            <person name="Berrin J.G."/>
            <person name="Delaux P.M."/>
            <person name="Dal Grande F."/>
            <person name="Keller J."/>
        </authorList>
    </citation>
    <scope>NUCLEOTIDE SEQUENCE [LARGE SCALE GENOMIC DNA]</scope>
    <source>
        <strain evidence="12 13">SAG 2043</strain>
    </source>
</reference>